<dbReference type="EMBL" id="JAUJEA010000011">
    <property type="protein sequence ID" value="MDN5204533.1"/>
    <property type="molecule type" value="Genomic_DNA"/>
</dbReference>
<protein>
    <submittedName>
        <fullName evidence="1">Uncharacterized protein</fullName>
    </submittedName>
</protein>
<reference evidence="1" key="1">
    <citation type="submission" date="2023-06" db="EMBL/GenBank/DDBJ databases">
        <title>Genomic of Parafulvivirga corallium.</title>
        <authorList>
            <person name="Wang G."/>
        </authorList>
    </citation>
    <scope>NUCLEOTIDE SEQUENCE</scope>
    <source>
        <strain evidence="1">BMA10</strain>
    </source>
</reference>
<evidence type="ECO:0000313" key="1">
    <source>
        <dbReference type="EMBL" id="MDN5204533.1"/>
    </source>
</evidence>
<name>A0ABT8KWL0_9BACT</name>
<gene>
    <name evidence="1" type="ORF">QQ008_24285</name>
</gene>
<comment type="caution">
    <text evidence="1">The sequence shown here is derived from an EMBL/GenBank/DDBJ whole genome shotgun (WGS) entry which is preliminary data.</text>
</comment>
<dbReference type="Gene3D" id="3.10.490.10">
    <property type="entry name" value="Gamma-glutamyl cyclotransferase-like"/>
    <property type="match status" value="1"/>
</dbReference>
<accession>A0ABT8KWL0</accession>
<dbReference type="Proteomes" id="UP001172082">
    <property type="component" value="Unassembled WGS sequence"/>
</dbReference>
<dbReference type="InterPro" id="IPR036568">
    <property type="entry name" value="GGCT-like_sf"/>
</dbReference>
<organism evidence="1 2">
    <name type="scientific">Splendidivirga corallicola</name>
    <dbReference type="NCBI Taxonomy" id="3051826"/>
    <lineage>
        <taxon>Bacteria</taxon>
        <taxon>Pseudomonadati</taxon>
        <taxon>Bacteroidota</taxon>
        <taxon>Cytophagia</taxon>
        <taxon>Cytophagales</taxon>
        <taxon>Splendidivirgaceae</taxon>
        <taxon>Splendidivirga</taxon>
    </lineage>
</organism>
<evidence type="ECO:0000313" key="2">
    <source>
        <dbReference type="Proteomes" id="UP001172082"/>
    </source>
</evidence>
<sequence>MDKDILTKNGINPSNPRKGYLDNYTLKIGNRASLVQCKNEKAYGIIMEVNDEEIIKLYAEKSVSDYIPEKVEIVTESNERLIATCYNLPLELLTRTNELYAKSLYELAKKLNFPKEYLDKISKNIPGEGA</sequence>
<proteinExistence type="predicted"/>
<dbReference type="SUPFAM" id="SSF110857">
    <property type="entry name" value="Gamma-glutamyl cyclotransferase-like"/>
    <property type="match status" value="1"/>
</dbReference>
<keyword evidence="2" id="KW-1185">Reference proteome</keyword>